<sequence>MTEPTKPRDPAEGGPLRLYTIRHGETEWSLSGRHTGRTDLPLTAQGEDEARQLEPYLQGIRFSAVVTSPRRRARETCSLAGLGSGAAIDPDLSEWDYGDYEGQRSVDIRKARPDWNIFRDGCPGGESPEQISDRADRLIARLRSLQGSIALFSHGHFGLVLAARWIGLPVVQGQHFSLSTGSLGVLSNDPRHPEVPVLALWNFTPRRHAMQG</sequence>
<evidence type="ECO:0000313" key="2">
    <source>
        <dbReference type="Proteomes" id="UP001230156"/>
    </source>
</evidence>
<dbReference type="RefSeq" id="WP_379960119.1">
    <property type="nucleotide sequence ID" value="NZ_JAUYVI010000007.1"/>
</dbReference>
<dbReference type="Gene3D" id="3.40.50.1240">
    <property type="entry name" value="Phosphoglycerate mutase-like"/>
    <property type="match status" value="1"/>
</dbReference>
<keyword evidence="2" id="KW-1185">Reference proteome</keyword>
<protein>
    <submittedName>
        <fullName evidence="1">Histidine phosphatase family protein</fullName>
    </submittedName>
</protein>
<organism evidence="1 2">
    <name type="scientific">Dongia sedimenti</name>
    <dbReference type="NCBI Taxonomy" id="3064282"/>
    <lineage>
        <taxon>Bacteria</taxon>
        <taxon>Pseudomonadati</taxon>
        <taxon>Pseudomonadota</taxon>
        <taxon>Alphaproteobacteria</taxon>
        <taxon>Rhodospirillales</taxon>
        <taxon>Dongiaceae</taxon>
        <taxon>Dongia</taxon>
    </lineage>
</organism>
<dbReference type="EMBL" id="JAUYVI010000007">
    <property type="protein sequence ID" value="MDQ7250619.1"/>
    <property type="molecule type" value="Genomic_DNA"/>
</dbReference>
<comment type="caution">
    <text evidence="1">The sequence shown here is derived from an EMBL/GenBank/DDBJ whole genome shotgun (WGS) entry which is preliminary data.</text>
</comment>
<evidence type="ECO:0000313" key="1">
    <source>
        <dbReference type="EMBL" id="MDQ7250619.1"/>
    </source>
</evidence>
<dbReference type="InterPro" id="IPR029033">
    <property type="entry name" value="His_PPase_superfam"/>
</dbReference>
<dbReference type="InterPro" id="IPR013078">
    <property type="entry name" value="His_Pase_superF_clade-1"/>
</dbReference>
<gene>
    <name evidence="1" type="ORF">Q8A70_23220</name>
</gene>
<dbReference type="SUPFAM" id="SSF53254">
    <property type="entry name" value="Phosphoglycerate mutase-like"/>
    <property type="match status" value="1"/>
</dbReference>
<accession>A0ABU0YSD4</accession>
<name>A0ABU0YSD4_9PROT</name>
<dbReference type="PANTHER" id="PTHR48100:SF15">
    <property type="entry name" value="SEDOHEPTULOSE 1,7-BISPHOSPHATASE"/>
    <property type="match status" value="1"/>
</dbReference>
<dbReference type="InterPro" id="IPR050275">
    <property type="entry name" value="PGM_Phosphatase"/>
</dbReference>
<dbReference type="Pfam" id="PF00300">
    <property type="entry name" value="His_Phos_1"/>
    <property type="match status" value="1"/>
</dbReference>
<reference evidence="2" key="1">
    <citation type="submission" date="2023-08" db="EMBL/GenBank/DDBJ databases">
        <title>Rhodospirillaceae gen. nov., a novel taxon isolated from the Yangtze River Yuezi River estuary sludge.</title>
        <authorList>
            <person name="Ruan L."/>
        </authorList>
    </citation>
    <scope>NUCLEOTIDE SEQUENCE [LARGE SCALE GENOMIC DNA]</scope>
    <source>
        <strain evidence="2">R-7</strain>
    </source>
</reference>
<dbReference type="PANTHER" id="PTHR48100">
    <property type="entry name" value="BROAD-SPECIFICITY PHOSPHATASE YOR283W-RELATED"/>
    <property type="match status" value="1"/>
</dbReference>
<dbReference type="SMART" id="SM00855">
    <property type="entry name" value="PGAM"/>
    <property type="match status" value="1"/>
</dbReference>
<dbReference type="Proteomes" id="UP001230156">
    <property type="component" value="Unassembled WGS sequence"/>
</dbReference>
<dbReference type="CDD" id="cd07067">
    <property type="entry name" value="HP_PGM_like"/>
    <property type="match status" value="1"/>
</dbReference>
<proteinExistence type="predicted"/>